<dbReference type="EMBL" id="JASBWU010000023">
    <property type="protein sequence ID" value="KAJ9113051.1"/>
    <property type="molecule type" value="Genomic_DNA"/>
</dbReference>
<proteinExistence type="predicted"/>
<reference evidence="1" key="1">
    <citation type="submission" date="2023-04" db="EMBL/GenBank/DDBJ databases">
        <title>Draft Genome sequencing of Naganishia species isolated from polar environments using Oxford Nanopore Technology.</title>
        <authorList>
            <person name="Leo P."/>
            <person name="Venkateswaran K."/>
        </authorList>
    </citation>
    <scope>NUCLEOTIDE SEQUENCE</scope>
    <source>
        <strain evidence="1">MNA-CCFEE 5425</strain>
    </source>
</reference>
<name>A0ACC2WQD8_9TREE</name>
<accession>A0ACC2WQD8</accession>
<keyword evidence="2" id="KW-1185">Reference proteome</keyword>
<sequence length="1022" mass="116157">MPELFSFDLSSTQTLILSLPLLYFLIPYFLSLLTPKPLPGIPYRRNRQYPIIGDGLDAGKWLTEQKTITQWFDGCIQAFMYTGPEKAAQWGILGGKERTAKQMMRDFDGVGNGLQRDERWEGICQMMFGLGNEARQVVVTDVHADIAFGKGYNLLPEYISSLSSTTSPSASPSSERHEIEFPYDPNAMYHATEGLLTTLPLFSAFPKISIFLQSFQPKFRKDKQLVHAFIYEQIREARERAIVRGDERAELADSAIDQALLKVGTVDALAEPELRDEVLLFLAAGQETTARTLSWGMKMLARAPDVQKKLKKELTEAGLMEREFTYQDLLAEKVPYLEATANEILRLAGTAAGVSRIATRDTTVLGKLIPKGTTLYLPLTLMATLPMEDLAGDPSNVGAKDAKWPGATLKSFEPERWLDDQGMFDASVGVQSLPFSAGQRGCFGKALAVSSHGAYLSYNAAEWIHSFQMLELKTMLAKINLAFFLDSIPADYDNDEFVEYVSRKPKVALPGIAPLPQSSQRSRDEGAELEAFERTLRDRINDLQTPTEQNNQAWTTALPNKFEALESNFESYLRMARRTDRKREREMERLMEENEKLQLLLEESDKRVAEMTVEIADLRQDVSGGPRLPMELLITIAGFLAGSNAYGSLANFNLASKAVRTETRPVLNETMMLDSKEYGWIQRYELDQDEKEIFRGTSTSQHESWRQVKYVVVRKSVDEAESDPDLSQTLFHKGSRLFPNLQAILKYGLDQREILHIRKPTSRDTLTNFLKIPLWWMDTWGPSAALDQILLDKHGEITGPIKESDHYWFRMDWDVTSEFHLTINDLDAMRQTLQHIWRILPPPNLMKAAKAHYEANYMTIDPPEPRLDSDYGSILFMLNGPLDHLVPFVQALEEMHLRNPDLEAVEIKWADCRDYHTDEYLALLQPIADVYRKLWSSGIKPTLSLQADRMRDGVGNWYNPLPDVDDPEAGYFGTHLRHHVEDGGEGFIMETLFRWVAGRTGLEEHHDITYPHATQIWKPVFA</sequence>
<protein>
    <submittedName>
        <fullName evidence="1">Uncharacterized protein</fullName>
    </submittedName>
</protein>
<evidence type="ECO:0000313" key="2">
    <source>
        <dbReference type="Proteomes" id="UP001243375"/>
    </source>
</evidence>
<comment type="caution">
    <text evidence="1">The sequence shown here is derived from an EMBL/GenBank/DDBJ whole genome shotgun (WGS) entry which is preliminary data.</text>
</comment>
<evidence type="ECO:0000313" key="1">
    <source>
        <dbReference type="EMBL" id="KAJ9113051.1"/>
    </source>
</evidence>
<organism evidence="1 2">
    <name type="scientific">Naganishia vaughanmartiniae</name>
    <dbReference type="NCBI Taxonomy" id="1424756"/>
    <lineage>
        <taxon>Eukaryota</taxon>
        <taxon>Fungi</taxon>
        <taxon>Dikarya</taxon>
        <taxon>Basidiomycota</taxon>
        <taxon>Agaricomycotina</taxon>
        <taxon>Tremellomycetes</taxon>
        <taxon>Filobasidiales</taxon>
        <taxon>Filobasidiaceae</taxon>
        <taxon>Naganishia</taxon>
    </lineage>
</organism>
<dbReference type="Proteomes" id="UP001243375">
    <property type="component" value="Unassembled WGS sequence"/>
</dbReference>
<gene>
    <name evidence="1" type="ORF">QFC22_006147</name>
</gene>